<feature type="compositionally biased region" description="Pro residues" evidence="10">
    <location>
        <begin position="968"/>
        <end position="977"/>
    </location>
</feature>
<feature type="region of interest" description="Disordered" evidence="10">
    <location>
        <begin position="962"/>
        <end position="984"/>
    </location>
</feature>
<feature type="compositionally biased region" description="Low complexity" evidence="10">
    <location>
        <begin position="99"/>
        <end position="110"/>
    </location>
</feature>
<dbReference type="WBParaSite" id="PTRK_0000138400.1">
    <property type="protein sequence ID" value="PTRK_0000138400.1"/>
    <property type="gene ID" value="PTRK_0000138400"/>
</dbReference>
<feature type="compositionally biased region" description="Low complexity" evidence="10">
    <location>
        <begin position="544"/>
        <end position="559"/>
    </location>
</feature>
<dbReference type="Proteomes" id="UP000038045">
    <property type="component" value="Unplaced"/>
</dbReference>
<sequence length="984" mass="109858">MKSKNVNTTGNDQTISLHHLLEEADLLIYEQEFLFQLKLRHAGDLEYVEEQDLSSIGMSRPEQKRLRKTYEKYYPPKTFVGKLKNAFSGSKNENKKNSKGNLNGLHNGSNDDNEEKHVISPDKITLLKELGKGEFGSVFQASWQTTSDIACGSGTVQVAAKCILPEKLIANPTSFLQEAAIMHKMTHENVVKLFGVVLDTKSIMLVSELAPCGSLLECLNKPALRDSFTVNVLCEYTQQIAKGMEYLSSQRLIHRDLACRNVLVFSFSKVKISDFGLSRCLGVGEDYYRSQLTPTLKLPIAWCAPECINFLKFTSASDVWSYGVTIWEMFSYGEMPWAGYTGAQILIAVDSRKERLSCPSACPTDLYQLLLRCWNHEPQKRPTFGDLVQRLPDVMPQQLLTIAECRDGQPDHLQYGKEEIITLIERAPAAYPDGYYWRGALKDGRIGLFRPTETVAHIATENPKVSYSILQAPPTVSASEKKPISNEKDIKKKKLLISEPQGDLRHTCHVGIDGRSFGLLQVDKNDLSKALPPSVPPVPLFNQPSRHSPLHTSSSSTSSCDGSLHRNTGNQVSSTFNPSCLKPMMRSPPPPALPPKPSHRYPAPLPSAPVLSNNSTLERGNKFSYLGDTSSTTSTIAFSELPNLMQVSKFPGKEGQEINEEEQAIVYNMANDISNFTLSTLADYRDDSATAIKGNEYTQILKNKLKEEAKNCNKIHVGPSNPVEIPSLVLMSDVEKKKWDKSVEKRHNDVSRKLSKEIERENQWRKSSSSESTSEESEDKQLFKKIQVKPFEAEWTADAQQAYKLLVQCGDRLKRTSPVPEPMPRKEIKNGNLSTNNNNVKSNNISDNQNGELNDFNRKENIEKNENRRSTTFSSIHSSDTDVTVVTIVNSNEPNNLMTTSLINPRSSSPSNDISYLRNQRFSSPANSMSSSQIASIPMPSLDDEDSVSPLRTLKSTSMFPARFGVKPMPPPVPPKPKANIFSQ</sequence>
<feature type="binding site" evidence="9">
    <location>
        <position position="161"/>
    </location>
    <ligand>
        <name>ATP</name>
        <dbReference type="ChEBI" id="CHEBI:30616"/>
    </ligand>
</feature>
<evidence type="ECO:0000256" key="4">
    <source>
        <dbReference type="ARBA" id="ARBA00022741"/>
    </source>
</evidence>
<feature type="compositionally biased region" description="Polar residues" evidence="10">
    <location>
        <begin position="923"/>
        <end position="935"/>
    </location>
</feature>
<evidence type="ECO:0000256" key="1">
    <source>
        <dbReference type="ARBA" id="ARBA00011903"/>
    </source>
</evidence>
<dbReference type="EC" id="2.7.10.2" evidence="1"/>
<dbReference type="Gene3D" id="3.30.200.20">
    <property type="entry name" value="Phosphorylase Kinase, domain 1"/>
    <property type="match status" value="1"/>
</dbReference>
<dbReference type="GO" id="GO:0005524">
    <property type="term" value="F:ATP binding"/>
    <property type="evidence" value="ECO:0007669"/>
    <property type="project" value="UniProtKB-UniRule"/>
</dbReference>
<evidence type="ECO:0000256" key="8">
    <source>
        <dbReference type="ARBA" id="ARBA00047899"/>
    </source>
</evidence>
<dbReference type="GO" id="GO:0004715">
    <property type="term" value="F:non-membrane spanning protein tyrosine kinase activity"/>
    <property type="evidence" value="ECO:0007669"/>
    <property type="project" value="UniProtKB-EC"/>
</dbReference>
<dbReference type="InterPro" id="IPR008266">
    <property type="entry name" value="Tyr_kinase_AS"/>
</dbReference>
<dbReference type="InterPro" id="IPR011009">
    <property type="entry name" value="Kinase-like_dom_sf"/>
</dbReference>
<evidence type="ECO:0000256" key="9">
    <source>
        <dbReference type="PROSITE-ProRule" id="PRU10141"/>
    </source>
</evidence>
<feature type="compositionally biased region" description="Polar residues" evidence="10">
    <location>
        <begin position="565"/>
        <end position="578"/>
    </location>
</feature>
<keyword evidence="3" id="KW-0808">Transferase</keyword>
<evidence type="ECO:0000313" key="13">
    <source>
        <dbReference type="Proteomes" id="UP000038045"/>
    </source>
</evidence>
<dbReference type="InterPro" id="IPR050198">
    <property type="entry name" value="Non-receptor_tyrosine_kinases"/>
</dbReference>
<feature type="domain" description="Protein kinase" evidence="11">
    <location>
        <begin position="124"/>
        <end position="400"/>
    </location>
</feature>
<accession>A0A0N4Z3A7</accession>
<dbReference type="SUPFAM" id="SSF56112">
    <property type="entry name" value="Protein kinase-like (PK-like)"/>
    <property type="match status" value="1"/>
</dbReference>
<dbReference type="SMART" id="SM00219">
    <property type="entry name" value="TyrKc"/>
    <property type="match status" value="1"/>
</dbReference>
<dbReference type="GO" id="GO:0004674">
    <property type="term" value="F:protein serine/threonine kinase activity"/>
    <property type="evidence" value="ECO:0007669"/>
    <property type="project" value="UniProtKB-EC"/>
</dbReference>
<evidence type="ECO:0000256" key="7">
    <source>
        <dbReference type="ARBA" id="ARBA00023137"/>
    </source>
</evidence>
<feature type="compositionally biased region" description="Basic and acidic residues" evidence="10">
    <location>
        <begin position="740"/>
        <end position="764"/>
    </location>
</feature>
<feature type="region of interest" description="Disordered" evidence="10">
    <location>
        <begin position="814"/>
        <end position="874"/>
    </location>
</feature>
<dbReference type="InterPro" id="IPR000719">
    <property type="entry name" value="Prot_kinase_dom"/>
</dbReference>
<evidence type="ECO:0000256" key="2">
    <source>
        <dbReference type="ARBA" id="ARBA00022443"/>
    </source>
</evidence>
<feature type="region of interest" description="Disordered" evidence="10">
    <location>
        <begin position="530"/>
        <end position="613"/>
    </location>
</feature>
<evidence type="ECO:0000259" key="11">
    <source>
        <dbReference type="PROSITE" id="PS50011"/>
    </source>
</evidence>
<dbReference type="InterPro" id="IPR001245">
    <property type="entry name" value="Ser-Thr/Tyr_kinase_cat_dom"/>
</dbReference>
<dbReference type="Pfam" id="PF22931">
    <property type="entry name" value="SAM_TNK"/>
    <property type="match status" value="1"/>
</dbReference>
<dbReference type="InterPro" id="IPR017441">
    <property type="entry name" value="Protein_kinase_ATP_BS"/>
</dbReference>
<evidence type="ECO:0000256" key="10">
    <source>
        <dbReference type="SAM" id="MobiDB-lite"/>
    </source>
</evidence>
<keyword evidence="6 9" id="KW-0067">ATP-binding</keyword>
<keyword evidence="2" id="KW-0728">SH3 domain</keyword>
<feature type="compositionally biased region" description="Pro residues" evidence="10">
    <location>
        <begin position="586"/>
        <end position="596"/>
    </location>
</feature>
<dbReference type="PRINTS" id="PR00109">
    <property type="entry name" value="TYRKINASE"/>
</dbReference>
<protein>
    <recommendedName>
        <fullName evidence="1">non-specific protein-tyrosine kinase</fullName>
        <ecNumber evidence="1">2.7.10.2</ecNumber>
    </recommendedName>
</protein>
<feature type="region of interest" description="Disordered" evidence="10">
    <location>
        <begin position="740"/>
        <end position="781"/>
    </location>
</feature>
<evidence type="ECO:0000256" key="6">
    <source>
        <dbReference type="ARBA" id="ARBA00022840"/>
    </source>
</evidence>
<keyword evidence="13" id="KW-1185">Reference proteome</keyword>
<dbReference type="Gene3D" id="1.10.510.10">
    <property type="entry name" value="Transferase(Phosphotransferase) domain 1"/>
    <property type="match status" value="1"/>
</dbReference>
<evidence type="ECO:0000256" key="3">
    <source>
        <dbReference type="ARBA" id="ARBA00022679"/>
    </source>
</evidence>
<feature type="region of interest" description="Disordered" evidence="10">
    <location>
        <begin position="923"/>
        <end position="950"/>
    </location>
</feature>
<feature type="region of interest" description="Disordered" evidence="10">
    <location>
        <begin position="85"/>
        <end position="116"/>
    </location>
</feature>
<proteinExistence type="predicted"/>
<dbReference type="InterPro" id="IPR055175">
    <property type="entry name" value="ACK/TNK-like_SAM"/>
</dbReference>
<name>A0A0N4Z3A7_PARTI</name>
<keyword evidence="7" id="KW-0829">Tyrosine-protein kinase</keyword>
<dbReference type="PROSITE" id="PS00107">
    <property type="entry name" value="PROTEIN_KINASE_ATP"/>
    <property type="match status" value="1"/>
</dbReference>
<dbReference type="PROSITE" id="PS50011">
    <property type="entry name" value="PROTEIN_KINASE_DOM"/>
    <property type="match status" value="1"/>
</dbReference>
<dbReference type="STRING" id="131310.A0A0N4Z3A7"/>
<dbReference type="PANTHER" id="PTHR24418">
    <property type="entry name" value="TYROSINE-PROTEIN KINASE"/>
    <property type="match status" value="1"/>
</dbReference>
<dbReference type="SMART" id="SM00285">
    <property type="entry name" value="PBD"/>
    <property type="match status" value="1"/>
</dbReference>
<dbReference type="PROSITE" id="PS00109">
    <property type="entry name" value="PROTEIN_KINASE_TYR"/>
    <property type="match status" value="1"/>
</dbReference>
<organism evidence="13 14">
    <name type="scientific">Parastrongyloides trichosuri</name>
    <name type="common">Possum-specific nematode worm</name>
    <dbReference type="NCBI Taxonomy" id="131310"/>
    <lineage>
        <taxon>Eukaryota</taxon>
        <taxon>Metazoa</taxon>
        <taxon>Ecdysozoa</taxon>
        <taxon>Nematoda</taxon>
        <taxon>Chromadorea</taxon>
        <taxon>Rhabditida</taxon>
        <taxon>Tylenchina</taxon>
        <taxon>Panagrolaimomorpha</taxon>
        <taxon>Strongyloidoidea</taxon>
        <taxon>Strongyloididae</taxon>
        <taxon>Parastrongyloides</taxon>
    </lineage>
</organism>
<evidence type="ECO:0000313" key="14">
    <source>
        <dbReference type="WBParaSite" id="PTRK_0000138400.1"/>
    </source>
</evidence>
<feature type="domain" description="CRIB" evidence="12">
    <location>
        <begin position="497"/>
        <end position="511"/>
    </location>
</feature>
<dbReference type="InterPro" id="IPR020635">
    <property type="entry name" value="Tyr_kinase_cat_dom"/>
</dbReference>
<dbReference type="InterPro" id="IPR000095">
    <property type="entry name" value="CRIB_dom"/>
</dbReference>
<feature type="compositionally biased region" description="Low complexity" evidence="10">
    <location>
        <begin position="830"/>
        <end position="850"/>
    </location>
</feature>
<dbReference type="Pfam" id="PF07714">
    <property type="entry name" value="PK_Tyr_Ser-Thr"/>
    <property type="match status" value="1"/>
</dbReference>
<dbReference type="AlphaFoldDB" id="A0A0N4Z3A7"/>
<comment type="catalytic activity">
    <reaction evidence="8">
        <text>L-threonyl-[protein] + ATP = O-phospho-L-threonyl-[protein] + ADP + H(+)</text>
        <dbReference type="Rhea" id="RHEA:46608"/>
        <dbReference type="Rhea" id="RHEA-COMP:11060"/>
        <dbReference type="Rhea" id="RHEA-COMP:11605"/>
        <dbReference type="ChEBI" id="CHEBI:15378"/>
        <dbReference type="ChEBI" id="CHEBI:30013"/>
        <dbReference type="ChEBI" id="CHEBI:30616"/>
        <dbReference type="ChEBI" id="CHEBI:61977"/>
        <dbReference type="ChEBI" id="CHEBI:456216"/>
        <dbReference type="EC" id="2.7.11.1"/>
    </reaction>
</comment>
<dbReference type="FunFam" id="1.10.510.10:FF:000521">
    <property type="entry name" value="Tyrosine-protein kinase pr2"/>
    <property type="match status" value="1"/>
</dbReference>
<reference evidence="14" key="1">
    <citation type="submission" date="2017-02" db="UniProtKB">
        <authorList>
            <consortium name="WormBaseParasite"/>
        </authorList>
    </citation>
    <scope>IDENTIFICATION</scope>
</reference>
<keyword evidence="4 9" id="KW-0547">Nucleotide-binding</keyword>
<feature type="compositionally biased region" description="Basic and acidic residues" evidence="10">
    <location>
        <begin position="855"/>
        <end position="869"/>
    </location>
</feature>
<evidence type="ECO:0000259" key="12">
    <source>
        <dbReference type="PROSITE" id="PS50108"/>
    </source>
</evidence>
<dbReference type="PROSITE" id="PS50108">
    <property type="entry name" value="CRIB"/>
    <property type="match status" value="1"/>
</dbReference>
<evidence type="ECO:0000256" key="5">
    <source>
        <dbReference type="ARBA" id="ARBA00022777"/>
    </source>
</evidence>
<keyword evidence="5" id="KW-0418">Kinase</keyword>